<accession>A0AAD1Y9Z2</accession>
<dbReference type="GO" id="GO:0005524">
    <property type="term" value="F:ATP binding"/>
    <property type="evidence" value="ECO:0007669"/>
    <property type="project" value="InterPro"/>
</dbReference>
<evidence type="ECO:0000259" key="2">
    <source>
        <dbReference type="PROSITE" id="PS50067"/>
    </source>
</evidence>
<reference evidence="3" key="1">
    <citation type="submission" date="2023-07" db="EMBL/GenBank/DDBJ databases">
        <authorList>
            <consortium name="AG Swart"/>
            <person name="Singh M."/>
            <person name="Singh A."/>
            <person name="Seah K."/>
            <person name="Emmerich C."/>
        </authorList>
    </citation>
    <scope>NUCLEOTIDE SEQUENCE</scope>
    <source>
        <strain evidence="3">DP1</strain>
    </source>
</reference>
<dbReference type="InterPro" id="IPR001752">
    <property type="entry name" value="Kinesin_motor_dom"/>
</dbReference>
<dbReference type="Proteomes" id="UP001295684">
    <property type="component" value="Unassembled WGS sequence"/>
</dbReference>
<gene>
    <name evidence="3" type="ORF">ECRASSUSDP1_LOCUS29005</name>
</gene>
<proteinExistence type="inferred from homology"/>
<evidence type="ECO:0000313" key="3">
    <source>
        <dbReference type="EMBL" id="CAI2387375.1"/>
    </source>
</evidence>
<name>A0AAD1Y9Z2_EUPCR</name>
<dbReference type="AlphaFoldDB" id="A0AAD1Y9Z2"/>
<dbReference type="PROSITE" id="PS50067">
    <property type="entry name" value="KINESIN_MOTOR_2"/>
    <property type="match status" value="1"/>
</dbReference>
<feature type="domain" description="Kinesin motor" evidence="2">
    <location>
        <begin position="1"/>
        <end position="28"/>
    </location>
</feature>
<evidence type="ECO:0000313" key="4">
    <source>
        <dbReference type="Proteomes" id="UP001295684"/>
    </source>
</evidence>
<dbReference type="Gene3D" id="3.40.850.10">
    <property type="entry name" value="Kinesin motor domain"/>
    <property type="match status" value="1"/>
</dbReference>
<dbReference type="GO" id="GO:0008017">
    <property type="term" value="F:microtubule binding"/>
    <property type="evidence" value="ECO:0007669"/>
    <property type="project" value="InterPro"/>
</dbReference>
<dbReference type="SUPFAM" id="SSF52540">
    <property type="entry name" value="P-loop containing nucleoside triphosphate hydrolases"/>
    <property type="match status" value="1"/>
</dbReference>
<sequence length="62" mass="7328">MLFTLSPADINYEESLSILRYANRAKMVQNKPTMNIIVKDKIVEQLKNENDRLKRFIMTLIN</sequence>
<dbReference type="PANTHER" id="PTHR47117">
    <property type="entry name" value="STAR-RELATED LIPID TRANSFER PROTEIN 9"/>
    <property type="match status" value="1"/>
</dbReference>
<comment type="caution">
    <text evidence="3">The sequence shown here is derived from an EMBL/GenBank/DDBJ whole genome shotgun (WGS) entry which is preliminary data.</text>
</comment>
<evidence type="ECO:0000256" key="1">
    <source>
        <dbReference type="PROSITE-ProRule" id="PRU00283"/>
    </source>
</evidence>
<dbReference type="InterPro" id="IPR027417">
    <property type="entry name" value="P-loop_NTPase"/>
</dbReference>
<organism evidence="3 4">
    <name type="scientific">Euplotes crassus</name>
    <dbReference type="NCBI Taxonomy" id="5936"/>
    <lineage>
        <taxon>Eukaryota</taxon>
        <taxon>Sar</taxon>
        <taxon>Alveolata</taxon>
        <taxon>Ciliophora</taxon>
        <taxon>Intramacronucleata</taxon>
        <taxon>Spirotrichea</taxon>
        <taxon>Hypotrichia</taxon>
        <taxon>Euplotida</taxon>
        <taxon>Euplotidae</taxon>
        <taxon>Moneuplotes</taxon>
    </lineage>
</organism>
<dbReference type="GO" id="GO:0007018">
    <property type="term" value="P:microtubule-based movement"/>
    <property type="evidence" value="ECO:0007669"/>
    <property type="project" value="InterPro"/>
</dbReference>
<dbReference type="GO" id="GO:0003777">
    <property type="term" value="F:microtubule motor activity"/>
    <property type="evidence" value="ECO:0007669"/>
    <property type="project" value="InterPro"/>
</dbReference>
<protein>
    <recommendedName>
        <fullName evidence="2">Kinesin motor domain-containing protein</fullName>
    </recommendedName>
</protein>
<comment type="similarity">
    <text evidence="1">Belongs to the TRAFAC class myosin-kinesin ATPase superfamily. Kinesin family.</text>
</comment>
<dbReference type="EMBL" id="CAMPGE010029886">
    <property type="protein sequence ID" value="CAI2387375.1"/>
    <property type="molecule type" value="Genomic_DNA"/>
</dbReference>
<comment type="caution">
    <text evidence="1">Lacks conserved residue(s) required for the propagation of feature annotation.</text>
</comment>
<keyword evidence="4" id="KW-1185">Reference proteome</keyword>
<dbReference type="InterPro" id="IPR036961">
    <property type="entry name" value="Kinesin_motor_dom_sf"/>
</dbReference>